<dbReference type="Proteomes" id="UP000229344">
    <property type="component" value="Unassembled WGS sequence"/>
</dbReference>
<feature type="transmembrane region" description="Helical" evidence="1">
    <location>
        <begin position="21"/>
        <end position="46"/>
    </location>
</feature>
<dbReference type="InterPro" id="IPR005182">
    <property type="entry name" value="YdbS-like_PH"/>
</dbReference>
<evidence type="ECO:0000313" key="3">
    <source>
        <dbReference type="EMBL" id="PIR84426.1"/>
    </source>
</evidence>
<feature type="domain" description="YdbS-like PH" evidence="2">
    <location>
        <begin position="91"/>
        <end position="163"/>
    </location>
</feature>
<keyword evidence="1" id="KW-0472">Membrane</keyword>
<dbReference type="PANTHER" id="PTHR37938:SF1">
    <property type="entry name" value="BLL0215 PROTEIN"/>
    <property type="match status" value="1"/>
</dbReference>
<evidence type="ECO:0000256" key="1">
    <source>
        <dbReference type="SAM" id="Phobius"/>
    </source>
</evidence>
<gene>
    <name evidence="3" type="ORF">COU16_02490</name>
</gene>
<proteinExistence type="predicted"/>
<name>A0A2H0UFH9_9BACT</name>
<organism evidence="3 4">
    <name type="scientific">Candidatus Kaiserbacteria bacterium CG10_big_fil_rev_8_21_14_0_10_47_16</name>
    <dbReference type="NCBI Taxonomy" id="1974608"/>
    <lineage>
        <taxon>Bacteria</taxon>
        <taxon>Candidatus Kaiseribacteriota</taxon>
    </lineage>
</organism>
<evidence type="ECO:0000259" key="2">
    <source>
        <dbReference type="Pfam" id="PF03703"/>
    </source>
</evidence>
<protein>
    <recommendedName>
        <fullName evidence="2">YdbS-like PH domain-containing protein</fullName>
    </recommendedName>
</protein>
<dbReference type="Pfam" id="PF03703">
    <property type="entry name" value="bPH_2"/>
    <property type="match status" value="1"/>
</dbReference>
<dbReference type="EMBL" id="PFBI01000006">
    <property type="protein sequence ID" value="PIR84426.1"/>
    <property type="molecule type" value="Genomic_DNA"/>
</dbReference>
<feature type="transmembrane region" description="Helical" evidence="1">
    <location>
        <begin position="66"/>
        <end position="88"/>
    </location>
</feature>
<dbReference type="PANTHER" id="PTHR37938">
    <property type="entry name" value="BLL0215 PROTEIN"/>
    <property type="match status" value="1"/>
</dbReference>
<accession>A0A2H0UFH9</accession>
<dbReference type="AlphaFoldDB" id="A0A2H0UFH9"/>
<keyword evidence="1" id="KW-0812">Transmembrane</keyword>
<comment type="caution">
    <text evidence="3">The sequence shown here is derived from an EMBL/GenBank/DDBJ whole genome shotgun (WGS) entry which is preliminary data.</text>
</comment>
<sequence length="187" mass="21554">MIFDKIQFESDEKILVSTRRHWFVLFVDFFGLVLMAVTPLILLLVINISTLPIGNLLTTYTPILSFLYAVWILLLWISAFNAWTNYYLDLVTITNRRVIVINQKGFFRRSLSSFRLERLQDMNVEINGLIETMLDFGELHAETAGADDDEFRITGMPNPRNLKSIIVKASDDMLDKYRVPTSVIDGV</sequence>
<reference evidence="4" key="1">
    <citation type="submission" date="2017-09" db="EMBL/GenBank/DDBJ databases">
        <title>Depth-based differentiation of microbial function through sediment-hosted aquifers and enrichment of novel symbionts in the deep terrestrial subsurface.</title>
        <authorList>
            <person name="Probst A.J."/>
            <person name="Ladd B."/>
            <person name="Jarett J.K."/>
            <person name="Geller-Mcgrath D.E."/>
            <person name="Sieber C.M.K."/>
            <person name="Emerson J.B."/>
            <person name="Anantharaman K."/>
            <person name="Thomas B.C."/>
            <person name="Malmstrom R."/>
            <person name="Stieglmeier M."/>
            <person name="Klingl A."/>
            <person name="Woyke T."/>
            <person name="Ryan C.M."/>
            <person name="Banfield J.F."/>
        </authorList>
    </citation>
    <scope>NUCLEOTIDE SEQUENCE [LARGE SCALE GENOMIC DNA]</scope>
</reference>
<evidence type="ECO:0000313" key="4">
    <source>
        <dbReference type="Proteomes" id="UP000229344"/>
    </source>
</evidence>
<keyword evidence="1" id="KW-1133">Transmembrane helix</keyword>